<feature type="non-terminal residue" evidence="1">
    <location>
        <position position="94"/>
    </location>
</feature>
<accession>A0AAV1S2Y8</accession>
<protein>
    <submittedName>
        <fullName evidence="1">Uncharacterized protein</fullName>
    </submittedName>
</protein>
<reference evidence="1 2" key="1">
    <citation type="submission" date="2024-01" db="EMBL/GenBank/DDBJ databases">
        <authorList>
            <person name="Waweru B."/>
        </authorList>
    </citation>
    <scope>NUCLEOTIDE SEQUENCE [LARGE SCALE GENOMIC DNA]</scope>
</reference>
<evidence type="ECO:0000313" key="2">
    <source>
        <dbReference type="Proteomes" id="UP001314170"/>
    </source>
</evidence>
<keyword evidence="2" id="KW-1185">Reference proteome</keyword>
<dbReference type="AlphaFoldDB" id="A0AAV1S2Y8"/>
<dbReference type="Proteomes" id="UP001314170">
    <property type="component" value="Unassembled WGS sequence"/>
</dbReference>
<sequence length="94" mass="10663">MEPTAAPIALPLSTLVRSPLLNPIVKHKPSLIYTTIKLVGIGDKKRLTALSLKKREEKKKGQILYYFDLPLQVVVVVDNTTCNKRNRKLKAIRR</sequence>
<organism evidence="1 2">
    <name type="scientific">Dovyalis caffra</name>
    <dbReference type="NCBI Taxonomy" id="77055"/>
    <lineage>
        <taxon>Eukaryota</taxon>
        <taxon>Viridiplantae</taxon>
        <taxon>Streptophyta</taxon>
        <taxon>Embryophyta</taxon>
        <taxon>Tracheophyta</taxon>
        <taxon>Spermatophyta</taxon>
        <taxon>Magnoliopsida</taxon>
        <taxon>eudicotyledons</taxon>
        <taxon>Gunneridae</taxon>
        <taxon>Pentapetalae</taxon>
        <taxon>rosids</taxon>
        <taxon>fabids</taxon>
        <taxon>Malpighiales</taxon>
        <taxon>Salicaceae</taxon>
        <taxon>Flacourtieae</taxon>
        <taxon>Dovyalis</taxon>
    </lineage>
</organism>
<proteinExistence type="predicted"/>
<gene>
    <name evidence="1" type="ORF">DCAF_LOCUS17013</name>
</gene>
<comment type="caution">
    <text evidence="1">The sequence shown here is derived from an EMBL/GenBank/DDBJ whole genome shotgun (WGS) entry which is preliminary data.</text>
</comment>
<dbReference type="EMBL" id="CAWUPB010001160">
    <property type="protein sequence ID" value="CAK7342862.1"/>
    <property type="molecule type" value="Genomic_DNA"/>
</dbReference>
<evidence type="ECO:0000313" key="1">
    <source>
        <dbReference type="EMBL" id="CAK7342862.1"/>
    </source>
</evidence>
<name>A0AAV1S2Y8_9ROSI</name>